<keyword evidence="6" id="KW-1185">Reference proteome</keyword>
<dbReference type="InterPro" id="IPR008278">
    <property type="entry name" value="4-PPantetheinyl_Trfase_dom"/>
</dbReference>
<accession>A0A2K8SES7</accession>
<gene>
    <name evidence="5" type="primary">acpS</name>
    <name evidence="5" type="ORF">SFLOR_v1c08070</name>
</gene>
<dbReference type="AlphaFoldDB" id="A0A2K8SES7"/>
<keyword evidence="3" id="KW-0460">Magnesium</keyword>
<dbReference type="Pfam" id="PF01648">
    <property type="entry name" value="ACPS"/>
    <property type="match status" value="1"/>
</dbReference>
<evidence type="ECO:0000256" key="1">
    <source>
        <dbReference type="ARBA" id="ARBA00022679"/>
    </source>
</evidence>
<dbReference type="EMBL" id="CP025057">
    <property type="protein sequence ID" value="AUB31855.1"/>
    <property type="molecule type" value="Genomic_DNA"/>
</dbReference>
<dbReference type="RefSeq" id="WP_245858709.1">
    <property type="nucleotide sequence ID" value="NZ_CP025057.1"/>
</dbReference>
<reference evidence="5 6" key="1">
    <citation type="submission" date="2017-12" db="EMBL/GenBank/DDBJ databases">
        <title>Complete genome sequence of Spiroplasma floricola 23-6 (ATCC 29989).</title>
        <authorList>
            <person name="Tsai Y.-M."/>
            <person name="Wu P.-S."/>
            <person name="Lo W.-S."/>
            <person name="Kuo C.-H."/>
        </authorList>
    </citation>
    <scope>NUCLEOTIDE SEQUENCE [LARGE SCALE GENOMIC DNA]</scope>
    <source>
        <strain evidence="5 6">23-6</strain>
    </source>
</reference>
<feature type="domain" description="4'-phosphopantetheinyl transferase" evidence="4">
    <location>
        <begin position="4"/>
        <end position="103"/>
    </location>
</feature>
<name>A0A2K8SES7_9MOLU</name>
<dbReference type="GO" id="GO:0000287">
    <property type="term" value="F:magnesium ion binding"/>
    <property type="evidence" value="ECO:0007669"/>
    <property type="project" value="InterPro"/>
</dbReference>
<keyword evidence="1" id="KW-0808">Transferase</keyword>
<evidence type="ECO:0000313" key="6">
    <source>
        <dbReference type="Proteomes" id="UP000231823"/>
    </source>
</evidence>
<proteinExistence type="predicted"/>
<evidence type="ECO:0000313" key="5">
    <source>
        <dbReference type="EMBL" id="AUB31855.1"/>
    </source>
</evidence>
<dbReference type="KEGG" id="sfz:SFLOR_v1c08070"/>
<dbReference type="SUPFAM" id="SSF56214">
    <property type="entry name" value="4'-phosphopantetheinyl transferase"/>
    <property type="match status" value="1"/>
</dbReference>
<keyword evidence="2" id="KW-0479">Metal-binding</keyword>
<dbReference type="InterPro" id="IPR004568">
    <property type="entry name" value="Ppantetheine-prot_Trfase_dom"/>
</dbReference>
<dbReference type="Gene3D" id="3.90.470.20">
    <property type="entry name" value="4'-phosphopantetheinyl transferase domain"/>
    <property type="match status" value="1"/>
</dbReference>
<evidence type="ECO:0000256" key="3">
    <source>
        <dbReference type="ARBA" id="ARBA00022842"/>
    </source>
</evidence>
<dbReference type="InterPro" id="IPR037143">
    <property type="entry name" value="4-PPantetheinyl_Trfase_dom_sf"/>
</dbReference>
<organism evidence="5 6">
    <name type="scientific">Spiroplasma floricola 23-6</name>
    <dbReference type="NCBI Taxonomy" id="1336749"/>
    <lineage>
        <taxon>Bacteria</taxon>
        <taxon>Bacillati</taxon>
        <taxon>Mycoplasmatota</taxon>
        <taxon>Mollicutes</taxon>
        <taxon>Entomoplasmatales</taxon>
        <taxon>Spiroplasmataceae</taxon>
        <taxon>Spiroplasma</taxon>
    </lineage>
</organism>
<dbReference type="GO" id="GO:0008897">
    <property type="term" value="F:holo-[acyl-carrier-protein] synthase activity"/>
    <property type="evidence" value="ECO:0007669"/>
    <property type="project" value="InterPro"/>
</dbReference>
<sequence length="106" mass="12300">MAKIGIDIVENKRINLNDKFLKKFLHESEFILLNKLQSQEAKTQFVAGRWAAKEALIKCLEKKIVLNSINIIYDNEKPIIENQEYRNIEISISHEQNYSVAVALNL</sequence>
<evidence type="ECO:0000259" key="4">
    <source>
        <dbReference type="Pfam" id="PF01648"/>
    </source>
</evidence>
<protein>
    <submittedName>
        <fullName evidence="5">Holo-[acyl-carrier protein] synthase</fullName>
    </submittedName>
</protein>
<dbReference type="NCBIfam" id="TIGR00556">
    <property type="entry name" value="pantethn_trn"/>
    <property type="match status" value="1"/>
</dbReference>
<dbReference type="Proteomes" id="UP000231823">
    <property type="component" value="Chromosome"/>
</dbReference>
<evidence type="ECO:0000256" key="2">
    <source>
        <dbReference type="ARBA" id="ARBA00022723"/>
    </source>
</evidence>
<dbReference type="GO" id="GO:0006633">
    <property type="term" value="P:fatty acid biosynthetic process"/>
    <property type="evidence" value="ECO:0007669"/>
    <property type="project" value="InterPro"/>
</dbReference>